<dbReference type="Gene3D" id="3.30.420.10">
    <property type="entry name" value="Ribonuclease H-like superfamily/Ribonuclease H"/>
    <property type="match status" value="2"/>
</dbReference>
<dbReference type="EMBL" id="KL363293">
    <property type="protein sequence ID" value="KFD48441.1"/>
    <property type="molecule type" value="Genomic_DNA"/>
</dbReference>
<dbReference type="InterPro" id="IPR052709">
    <property type="entry name" value="Transposase-MT_Hybrid"/>
</dbReference>
<dbReference type="Proteomes" id="UP000030764">
    <property type="component" value="Unassembled WGS sequence"/>
</dbReference>
<evidence type="ECO:0000313" key="2">
    <source>
        <dbReference type="Proteomes" id="UP000030764"/>
    </source>
</evidence>
<reference evidence="1 2" key="1">
    <citation type="journal article" date="2014" name="Nat. Genet.">
        <title>Genome and transcriptome of the porcine whipworm Trichuris suis.</title>
        <authorList>
            <person name="Jex A.R."/>
            <person name="Nejsum P."/>
            <person name="Schwarz E.M."/>
            <person name="Hu L."/>
            <person name="Young N.D."/>
            <person name="Hall R.S."/>
            <person name="Korhonen P.K."/>
            <person name="Liao S."/>
            <person name="Thamsborg S."/>
            <person name="Xia J."/>
            <person name="Xu P."/>
            <person name="Wang S."/>
            <person name="Scheerlinck J.P."/>
            <person name="Hofmann A."/>
            <person name="Sternberg P.W."/>
            <person name="Wang J."/>
            <person name="Gasser R.B."/>
        </authorList>
    </citation>
    <scope>NUCLEOTIDE SEQUENCE [LARGE SCALE GENOMIC DNA]</scope>
    <source>
        <strain evidence="1">DCEP-RM93M</strain>
    </source>
</reference>
<dbReference type="PANTHER" id="PTHR46060">
    <property type="entry name" value="MARINER MOS1 TRANSPOSASE-LIKE PROTEIN"/>
    <property type="match status" value="1"/>
</dbReference>
<evidence type="ECO:0000313" key="1">
    <source>
        <dbReference type="EMBL" id="KFD48441.1"/>
    </source>
</evidence>
<dbReference type="InterPro" id="IPR036397">
    <property type="entry name" value="RNaseH_sf"/>
</dbReference>
<name>A0A085LTZ5_9BILA</name>
<dbReference type="InterPro" id="IPR001888">
    <property type="entry name" value="Transposase_1"/>
</dbReference>
<dbReference type="Pfam" id="PF01359">
    <property type="entry name" value="Transposase_1"/>
    <property type="match status" value="2"/>
</dbReference>
<dbReference type="PANTHER" id="PTHR46060:SF1">
    <property type="entry name" value="MARINER MOS1 TRANSPOSASE-LIKE PROTEIN"/>
    <property type="match status" value="1"/>
</dbReference>
<gene>
    <name evidence="1" type="ORF">M513_10659</name>
</gene>
<accession>A0A085LTZ5</accession>
<organism evidence="1 2">
    <name type="scientific">Trichuris suis</name>
    <name type="common">pig whipworm</name>
    <dbReference type="NCBI Taxonomy" id="68888"/>
    <lineage>
        <taxon>Eukaryota</taxon>
        <taxon>Metazoa</taxon>
        <taxon>Ecdysozoa</taxon>
        <taxon>Nematoda</taxon>
        <taxon>Enoplea</taxon>
        <taxon>Dorylaimia</taxon>
        <taxon>Trichinellida</taxon>
        <taxon>Trichuridae</taxon>
        <taxon>Trichuris</taxon>
    </lineage>
</organism>
<proteinExistence type="predicted"/>
<dbReference type="GO" id="GO:0003676">
    <property type="term" value="F:nucleic acid binding"/>
    <property type="evidence" value="ECO:0007669"/>
    <property type="project" value="InterPro"/>
</dbReference>
<evidence type="ECO:0008006" key="3">
    <source>
        <dbReference type="Google" id="ProtNLM"/>
    </source>
</evidence>
<sequence>MKSTGDCWKFTRTMPSPIPESSFGSRSFSGAENPSLTNERLVGQLKPSLMKMLQLWRRWFWRTEESRLQKSWHGLSFLVEPLKAFYMITRGCQRRVVTSDELWLGHYDPESEQQSSHWKYTDSLRPDAKGILLIDYMEHGATIMGKYYANLLQLLQDAIKKSRGKLPRKVLLVHDNAPVHRAKVSLTAIQECGQVDLKSSWIGQVDLKSSWRVVTSDELWLGHYDPESEQQSSHWKYTDSLRPDAKGILLIDYMEHGATIMGKYYANLLQLLQDAIKKSRGKLPRKVLLVHDNAPVHRAKVSLTAIQECGFRLTTRPVAETLPPVTIFYSVI</sequence>
<dbReference type="AlphaFoldDB" id="A0A085LTZ5"/>
<protein>
    <recommendedName>
        <fullName evidence="3">Tc1-like transposase DDE domain-containing protein</fullName>
    </recommendedName>
</protein>
<keyword evidence="2" id="KW-1185">Reference proteome</keyword>